<comment type="similarity">
    <text evidence="2 11">Belongs to the DNA mismatch repair MutS family.</text>
</comment>
<evidence type="ECO:0000256" key="8">
    <source>
        <dbReference type="ARBA" id="ARBA00023204"/>
    </source>
</evidence>
<dbReference type="InterPro" id="IPR000727">
    <property type="entry name" value="T_SNARE_dom"/>
</dbReference>
<dbReference type="GO" id="GO:0006312">
    <property type="term" value="P:mitotic recombination"/>
    <property type="evidence" value="ECO:0007669"/>
    <property type="project" value="TreeGrafter"/>
</dbReference>
<organism evidence="14 15">
    <name type="scientific">Malassezia vespertilionis</name>
    <dbReference type="NCBI Taxonomy" id="2020962"/>
    <lineage>
        <taxon>Eukaryota</taxon>
        <taxon>Fungi</taxon>
        <taxon>Dikarya</taxon>
        <taxon>Basidiomycota</taxon>
        <taxon>Ustilaginomycotina</taxon>
        <taxon>Malasseziomycetes</taxon>
        <taxon>Malasseziales</taxon>
        <taxon>Malasseziaceae</taxon>
        <taxon>Malassezia</taxon>
    </lineage>
</organism>
<dbReference type="SMART" id="SM00533">
    <property type="entry name" value="MUTSd"/>
    <property type="match status" value="1"/>
</dbReference>
<dbReference type="SMART" id="SM00534">
    <property type="entry name" value="MUTSac"/>
    <property type="match status" value="1"/>
</dbReference>
<dbReference type="InterPro" id="IPR000432">
    <property type="entry name" value="DNA_mismatch_repair_MutS_C"/>
</dbReference>
<feature type="compositionally biased region" description="Polar residues" evidence="12">
    <location>
        <begin position="1061"/>
        <end position="1074"/>
    </location>
</feature>
<sequence>MSGHMYPTEESKRDKPDYADTGFIAQFNALPMPAPGTVRLFDRQDFYSVHGEDAVFVADSVFKTQSVLKHLGREKSLASCTLTVPTAKSFLREALTAKQLRVEIWSQHDANGRKTGSWTISKRASPGNLQEVEDLLFLSADVVTSPIVLALCVKPQDGVTMVGVAFADATNRQVGVSEYVENDLFSNTESLLIQLAVKECLLPSDENRKDYDLAKLRAVVERCGCVISEVKKSTFSANNAEQDLRRLLKTNDAVLTQLELKLAMASASALLAYLNLLADEANFGTFLIRTHDLSNYLRLDNAALRALSLYPDHTSGVNSGQKNTTVFGLLNRCKTAQGVRMLSQWLMQPLVHVHAIENRQTLLEIYLEDVESRQMLQETFLKFMPDLLRISKRFQRGASTLEDVVRCYQAVERIPLLIQTLADTPVIDESKKTLLHSTFVAPLEELNEHLFKLVEMVEMTIDLDELAHHNYVIKPDFDEGLGVIKAKLTQVRDKLDEQHVQAGRDLRLDTDKKLHLENHSSYGYCFRVTRTDAGVLKNRKTYLDLGTVKGGVYFTTDAMRELNDEFRTLSESYARTQSRLVKDVIDIASSYAPPLEQLNTILAHLDVVLSLAHVSNNAPIPYTKPRIGERGTPLILQDSRHPCLEVQEGIHFIPNDVRIVPDECEFLLVTGPNMGGKSTYMRQIGIITLMAQIGCFIPAAEGAQVPICDCILARVGAGDSQVKGVSTFMAEMLETATILKTASKDSLVLIDELGRGTSTYDGFGLAWAISEWIVTKLHSKCVFATHFHEMTALASQQQGVQNLHVVAHVAPRGESSRYDKDITLLYKVEPGTSDQSYGIQIAELADFPESVIKLAKRKAEELEGDAEGPGALDAPEKDTEQGIALLDEFLRAWVERVEAVDSVKRQRTHQVQLEALQACMRDFGERIEENTGACDCAGCLDFPVFPSWDVTVDRSVRVGFELALPIAKAKVRPSTARGLHTLARQCLSAATMKGLFKRQPRIPAVPEPGANTAPSDAYGSVHAAYGNGGGMHRDPYGPAPISGKQKGPTDAELLEEYGAGSQAQTTRPSFGTQQEKVKLSKPTTYEPSDPYTQEYGSGFAPMDPEEEEIQSVKYEIRSTKQESLSSTRNALRLARETEETASNTMVKLGEQADTIGDTERHLDIAKAHASRAEDNVREIKQLNKSIFQPKFRRNNRAKREAQEQSAIQRHITERMDRELTREEVVTSQRRVEESVKGTGAFGKLKNRLQGVERSEPLDPKAQRARYQFEATESDDEMEDELDANLDDIAQLSSRMNMLGRAMGQEVDAQNKRLVRVSDKTTALDTRIYAGTQRLASLR</sequence>
<evidence type="ECO:0000256" key="10">
    <source>
        <dbReference type="ARBA" id="ARBA00073545"/>
    </source>
</evidence>
<dbReference type="InterPro" id="IPR007696">
    <property type="entry name" value="DNA_mismatch_repair_MutS_core"/>
</dbReference>
<dbReference type="Pfam" id="PF05192">
    <property type="entry name" value="MutS_III"/>
    <property type="match status" value="1"/>
</dbReference>
<dbReference type="SUPFAM" id="SSF53150">
    <property type="entry name" value="DNA repair protein MutS, domain II"/>
    <property type="match status" value="1"/>
</dbReference>
<evidence type="ECO:0000256" key="4">
    <source>
        <dbReference type="ARBA" id="ARBA00022741"/>
    </source>
</evidence>
<dbReference type="Pfam" id="PF05188">
    <property type="entry name" value="MutS_II"/>
    <property type="match status" value="1"/>
</dbReference>
<dbReference type="InterPro" id="IPR007695">
    <property type="entry name" value="DNA_mismatch_repair_MutS-lik_N"/>
</dbReference>
<dbReference type="Gene3D" id="3.40.1170.10">
    <property type="entry name" value="DNA repair protein MutS, domain I"/>
    <property type="match status" value="1"/>
</dbReference>
<dbReference type="PROSITE" id="PS50192">
    <property type="entry name" value="T_SNARE"/>
    <property type="match status" value="1"/>
</dbReference>
<keyword evidence="5 11" id="KW-0227">DNA damage</keyword>
<keyword evidence="7 11" id="KW-0238">DNA-binding</keyword>
<comment type="function">
    <text evidence="11">Component of the post-replicative DNA mismatch repair system (MMR).</text>
</comment>
<dbReference type="InterPro" id="IPR007861">
    <property type="entry name" value="DNA_mismatch_repair_MutS_clamp"/>
</dbReference>
<dbReference type="GO" id="GO:0005524">
    <property type="term" value="F:ATP binding"/>
    <property type="evidence" value="ECO:0007669"/>
    <property type="project" value="UniProtKB-KW"/>
</dbReference>
<evidence type="ECO:0000256" key="11">
    <source>
        <dbReference type="RuleBase" id="RU003756"/>
    </source>
</evidence>
<dbReference type="PANTHER" id="PTHR11361:SF35">
    <property type="entry name" value="DNA MISMATCH REPAIR PROTEIN MSH2"/>
    <property type="match status" value="1"/>
</dbReference>
<dbReference type="SUPFAM" id="SSF58038">
    <property type="entry name" value="SNARE fusion complex"/>
    <property type="match status" value="2"/>
</dbReference>
<evidence type="ECO:0000313" key="14">
    <source>
        <dbReference type="EMBL" id="PKI82827.1"/>
    </source>
</evidence>
<keyword evidence="6" id="KW-0067">ATP-binding</keyword>
<evidence type="ECO:0000256" key="5">
    <source>
        <dbReference type="ARBA" id="ARBA00022763"/>
    </source>
</evidence>
<dbReference type="PANTHER" id="PTHR11361">
    <property type="entry name" value="DNA MISMATCH REPAIR PROTEIN MUTS FAMILY MEMBER"/>
    <property type="match status" value="1"/>
</dbReference>
<protein>
    <recommendedName>
        <fullName evidence="10">DNA mismatch repair protein MSH2</fullName>
    </recommendedName>
    <alternativeName>
        <fullName evidence="3">DNA mismatch repair protein Msh2</fullName>
    </alternativeName>
</protein>
<dbReference type="Pfam" id="PF05190">
    <property type="entry name" value="MutS_IV"/>
    <property type="match status" value="1"/>
</dbReference>
<dbReference type="InterPro" id="IPR036678">
    <property type="entry name" value="MutS_con_dom_sf"/>
</dbReference>
<gene>
    <name evidence="14" type="primary">MSH2</name>
    <name evidence="14" type="ORF">MVES_003120</name>
</gene>
<dbReference type="InterPro" id="IPR027417">
    <property type="entry name" value="P-loop_NTPase"/>
</dbReference>
<feature type="region of interest" description="Disordered" evidence="12">
    <location>
        <begin position="1059"/>
        <end position="1090"/>
    </location>
</feature>
<dbReference type="Gene3D" id="3.30.420.110">
    <property type="entry name" value="MutS, connector domain"/>
    <property type="match status" value="1"/>
</dbReference>
<evidence type="ECO:0000256" key="6">
    <source>
        <dbReference type="ARBA" id="ARBA00022840"/>
    </source>
</evidence>
<feature type="compositionally biased region" description="Polar residues" evidence="12">
    <location>
        <begin position="1081"/>
        <end position="1090"/>
    </location>
</feature>
<evidence type="ECO:0000256" key="9">
    <source>
        <dbReference type="ARBA" id="ARBA00023242"/>
    </source>
</evidence>
<evidence type="ECO:0000256" key="12">
    <source>
        <dbReference type="SAM" id="MobiDB-lite"/>
    </source>
</evidence>
<evidence type="ECO:0000256" key="7">
    <source>
        <dbReference type="ARBA" id="ARBA00023125"/>
    </source>
</evidence>
<evidence type="ECO:0000313" key="15">
    <source>
        <dbReference type="Proteomes" id="UP000232875"/>
    </source>
</evidence>
<comment type="subcellular location">
    <subcellularLocation>
        <location evidence="1">Nucleus</location>
    </subcellularLocation>
</comment>
<dbReference type="Pfam" id="PF01624">
    <property type="entry name" value="MutS_I"/>
    <property type="match status" value="1"/>
</dbReference>
<proteinExistence type="inferred from homology"/>
<keyword evidence="8 11" id="KW-0234">DNA repair</keyword>
<evidence type="ECO:0000256" key="3">
    <source>
        <dbReference type="ARBA" id="ARBA00019549"/>
    </source>
</evidence>
<evidence type="ECO:0000256" key="1">
    <source>
        <dbReference type="ARBA" id="ARBA00004123"/>
    </source>
</evidence>
<dbReference type="Gene3D" id="1.20.5.110">
    <property type="match status" value="2"/>
</dbReference>
<dbReference type="GO" id="GO:0140664">
    <property type="term" value="F:ATP-dependent DNA damage sensor activity"/>
    <property type="evidence" value="ECO:0007669"/>
    <property type="project" value="InterPro"/>
</dbReference>
<feature type="domain" description="T-SNARE coiled-coil homology" evidence="13">
    <location>
        <begin position="1275"/>
        <end position="1337"/>
    </location>
</feature>
<dbReference type="CDD" id="cd15886">
    <property type="entry name" value="SNARE_SEC9N"/>
    <property type="match status" value="1"/>
</dbReference>
<dbReference type="GO" id="GO:0032301">
    <property type="term" value="C:MutSalpha complex"/>
    <property type="evidence" value="ECO:0007669"/>
    <property type="project" value="TreeGrafter"/>
</dbReference>
<keyword evidence="15" id="KW-1185">Reference proteome</keyword>
<dbReference type="FunFam" id="3.30.420.110:FF:000002">
    <property type="entry name" value="DNA mismatch repair protein"/>
    <property type="match status" value="1"/>
</dbReference>
<dbReference type="SUPFAM" id="SSF48334">
    <property type="entry name" value="DNA repair protein MutS, domain III"/>
    <property type="match status" value="1"/>
</dbReference>
<dbReference type="SUPFAM" id="SSF52540">
    <property type="entry name" value="P-loop containing nucleoside triphosphate hydrolases"/>
    <property type="match status" value="1"/>
</dbReference>
<dbReference type="Gene3D" id="3.40.50.300">
    <property type="entry name" value="P-loop containing nucleotide triphosphate hydrolases"/>
    <property type="match status" value="1"/>
</dbReference>
<evidence type="ECO:0000256" key="2">
    <source>
        <dbReference type="ARBA" id="ARBA00006271"/>
    </source>
</evidence>
<dbReference type="InterPro" id="IPR036187">
    <property type="entry name" value="DNA_mismatch_repair_MutS_sf"/>
</dbReference>
<evidence type="ECO:0000259" key="13">
    <source>
        <dbReference type="PROSITE" id="PS50192"/>
    </source>
</evidence>
<name>A0A2N1J8D9_9BASI</name>
<dbReference type="SMART" id="SM00397">
    <property type="entry name" value="t_SNARE"/>
    <property type="match status" value="2"/>
</dbReference>
<dbReference type="EMBL" id="KZ454993">
    <property type="protein sequence ID" value="PKI82827.1"/>
    <property type="molecule type" value="Genomic_DNA"/>
</dbReference>
<dbReference type="STRING" id="2020962.A0A2N1J8D9"/>
<dbReference type="PROSITE" id="PS00486">
    <property type="entry name" value="DNA_MISMATCH_REPAIR_2"/>
    <property type="match status" value="1"/>
</dbReference>
<dbReference type="GO" id="GO:0006298">
    <property type="term" value="P:mismatch repair"/>
    <property type="evidence" value="ECO:0007669"/>
    <property type="project" value="InterPro"/>
</dbReference>
<reference evidence="14 15" key="1">
    <citation type="submission" date="2017-10" db="EMBL/GenBank/DDBJ databases">
        <title>A novel species of cold-tolerant Malassezia isolated from bats.</title>
        <authorList>
            <person name="Lorch J.M."/>
            <person name="Palmer J.M."/>
            <person name="Vanderwolf K.J."/>
            <person name="Schmidt K.Z."/>
            <person name="Verant M.L."/>
            <person name="Weller T.J."/>
            <person name="Blehert D.S."/>
        </authorList>
    </citation>
    <scope>NUCLEOTIDE SEQUENCE [LARGE SCALE GENOMIC DNA]</scope>
    <source>
        <strain evidence="14 15">NWHC:44797-103</strain>
    </source>
</reference>
<dbReference type="CDD" id="cd15857">
    <property type="entry name" value="SNARE_SEC9C"/>
    <property type="match status" value="1"/>
</dbReference>
<dbReference type="InterPro" id="IPR007860">
    <property type="entry name" value="DNA_mmatch_repair_MutS_con_dom"/>
</dbReference>
<keyword evidence="4 11" id="KW-0547">Nucleotide-binding</keyword>
<dbReference type="InterPro" id="IPR045076">
    <property type="entry name" value="MutS"/>
</dbReference>
<dbReference type="Proteomes" id="UP000232875">
    <property type="component" value="Unassembled WGS sequence"/>
</dbReference>
<dbReference type="Gene3D" id="1.10.1420.10">
    <property type="match status" value="2"/>
</dbReference>
<keyword evidence="9" id="KW-0539">Nucleus</keyword>
<dbReference type="GO" id="GO:0030983">
    <property type="term" value="F:mismatched DNA binding"/>
    <property type="evidence" value="ECO:0007669"/>
    <property type="project" value="InterPro"/>
</dbReference>
<dbReference type="FunFam" id="1.10.1420.10:FF:000003">
    <property type="entry name" value="DNA mismatch repair protein"/>
    <property type="match status" value="1"/>
</dbReference>
<dbReference type="Pfam" id="PF00488">
    <property type="entry name" value="MutS_V"/>
    <property type="match status" value="1"/>
</dbReference>
<dbReference type="OrthoDB" id="121051at2759"/>
<dbReference type="InterPro" id="IPR016151">
    <property type="entry name" value="DNA_mismatch_repair_MutS_N"/>
</dbReference>
<dbReference type="NCBIfam" id="NF003810">
    <property type="entry name" value="PRK05399.1"/>
    <property type="match status" value="1"/>
</dbReference>
<accession>A0A2N1J8D9</accession>